<dbReference type="GO" id="GO:0005507">
    <property type="term" value="F:copper ion binding"/>
    <property type="evidence" value="ECO:0007669"/>
    <property type="project" value="InterPro"/>
</dbReference>
<feature type="chain" id="PRO_5041677504" evidence="5">
    <location>
        <begin position="24"/>
        <end position="254"/>
    </location>
</feature>
<keyword evidence="1" id="KW-0813">Transport</keyword>
<keyword evidence="4" id="KW-0186">Copper</keyword>
<keyword evidence="3" id="KW-0249">Electron transport</keyword>
<evidence type="ECO:0000259" key="7">
    <source>
        <dbReference type="Pfam" id="PF07833"/>
    </source>
</evidence>
<dbReference type="PANTHER" id="PTHR36507:SF1">
    <property type="entry name" value="BLL1555 PROTEIN"/>
    <property type="match status" value="1"/>
</dbReference>
<keyword evidence="9" id="KW-1185">Reference proteome</keyword>
<feature type="domain" description="Copper amine oxidase-like N-terminal" evidence="7">
    <location>
        <begin position="53"/>
        <end position="157"/>
    </location>
</feature>
<evidence type="ECO:0000256" key="1">
    <source>
        <dbReference type="ARBA" id="ARBA00022448"/>
    </source>
</evidence>
<dbReference type="KEGG" id="proo:MJB10_04645"/>
<proteinExistence type="predicted"/>
<keyword evidence="2" id="KW-0479">Metal-binding</keyword>
<feature type="signal peptide" evidence="5">
    <location>
        <begin position="1"/>
        <end position="23"/>
    </location>
</feature>
<dbReference type="InterPro" id="IPR012854">
    <property type="entry name" value="Cu_amine_oxidase-like_N"/>
</dbReference>
<dbReference type="Gene3D" id="3.30.457.10">
    <property type="entry name" value="Copper amine oxidase-like, N-terminal domain"/>
    <property type="match status" value="1"/>
</dbReference>
<dbReference type="SUPFAM" id="SSF49503">
    <property type="entry name" value="Cupredoxins"/>
    <property type="match status" value="1"/>
</dbReference>
<evidence type="ECO:0000256" key="2">
    <source>
        <dbReference type="ARBA" id="ARBA00022723"/>
    </source>
</evidence>
<dbReference type="InterPro" id="IPR008972">
    <property type="entry name" value="Cupredoxin"/>
</dbReference>
<evidence type="ECO:0000256" key="3">
    <source>
        <dbReference type="ARBA" id="ARBA00022982"/>
    </source>
</evidence>
<dbReference type="RefSeq" id="WP_314802165.1">
    <property type="nucleotide sequence ID" value="NZ_CP130319.1"/>
</dbReference>
<dbReference type="PANTHER" id="PTHR36507">
    <property type="entry name" value="BLL1555 PROTEIN"/>
    <property type="match status" value="1"/>
</dbReference>
<dbReference type="EMBL" id="CP130319">
    <property type="protein sequence ID" value="WNR45427.1"/>
    <property type="molecule type" value="Genomic_DNA"/>
</dbReference>
<name>A0AA96RNG1_9BACL</name>
<protein>
    <submittedName>
        <fullName evidence="8">Stalk domain-containing protein</fullName>
    </submittedName>
</protein>
<dbReference type="InterPro" id="IPR036582">
    <property type="entry name" value="Mao_N_sf"/>
</dbReference>
<dbReference type="Pfam" id="PF07833">
    <property type="entry name" value="Cu_amine_oxidN1"/>
    <property type="match status" value="1"/>
</dbReference>
<keyword evidence="5" id="KW-0732">Signal</keyword>
<sequence>MRKSWIIPSLCALVWMVGIGSVAAEEHDMSMSGDMNMSAAIHQQVKSDMKLELNGEPLQLDESYLIDNSLFVPYRAFAEGIGAEVSYEASTQTVTVKKEGNLVQLTIGSSEALVNGSGRMMVGPAQLINSSTFVHSRFLAEVFGIAVQYDEATRTVNLVSDTEISAMHPIAKTYYVDIEGFQFKGGNITVEAGSTIVFTNKDKVKHNAVAVNGSFKLPLLGTGESGGITLTEPGEYAYFCEPHKNAMQGVITVK</sequence>
<dbReference type="InterPro" id="IPR000923">
    <property type="entry name" value="BlueCu_1"/>
</dbReference>
<dbReference type="GO" id="GO:0009055">
    <property type="term" value="F:electron transfer activity"/>
    <property type="evidence" value="ECO:0007669"/>
    <property type="project" value="InterPro"/>
</dbReference>
<dbReference type="PROSITE" id="PS00196">
    <property type="entry name" value="COPPER_BLUE"/>
    <property type="match status" value="1"/>
</dbReference>
<dbReference type="Gene3D" id="2.60.40.420">
    <property type="entry name" value="Cupredoxins - blue copper proteins"/>
    <property type="match status" value="1"/>
</dbReference>
<evidence type="ECO:0000256" key="4">
    <source>
        <dbReference type="ARBA" id="ARBA00023008"/>
    </source>
</evidence>
<evidence type="ECO:0000313" key="8">
    <source>
        <dbReference type="EMBL" id="WNR45427.1"/>
    </source>
</evidence>
<dbReference type="InterPro" id="IPR028871">
    <property type="entry name" value="BlueCu_1_BS"/>
</dbReference>
<dbReference type="Pfam" id="PF00127">
    <property type="entry name" value="Copper-bind"/>
    <property type="match status" value="1"/>
</dbReference>
<accession>A0AA96RNG1</accession>
<feature type="domain" description="Blue (type 1) copper" evidence="6">
    <location>
        <begin position="176"/>
        <end position="254"/>
    </location>
</feature>
<dbReference type="AlphaFoldDB" id="A0AA96RNG1"/>
<evidence type="ECO:0000313" key="9">
    <source>
        <dbReference type="Proteomes" id="UP001304650"/>
    </source>
</evidence>
<dbReference type="Proteomes" id="UP001304650">
    <property type="component" value="Chromosome"/>
</dbReference>
<dbReference type="InterPro" id="IPR052721">
    <property type="entry name" value="ET_Amicyanin"/>
</dbReference>
<evidence type="ECO:0000259" key="6">
    <source>
        <dbReference type="Pfam" id="PF00127"/>
    </source>
</evidence>
<dbReference type="SUPFAM" id="SSF55383">
    <property type="entry name" value="Copper amine oxidase, domain N"/>
    <property type="match status" value="1"/>
</dbReference>
<gene>
    <name evidence="8" type="ORF">MJB10_04645</name>
</gene>
<reference evidence="8" key="1">
    <citation type="submission" date="2022-02" db="EMBL/GenBank/DDBJ databases">
        <title>Paenibacillus sp. MBLB1832 Whole Genome Shotgun Sequencing.</title>
        <authorList>
            <person name="Hwang C.Y."/>
            <person name="Cho E.-S."/>
            <person name="Seo M.-J."/>
        </authorList>
    </citation>
    <scope>NUCLEOTIDE SEQUENCE</scope>
    <source>
        <strain evidence="8">MBLB1832</strain>
    </source>
</reference>
<organism evidence="8 9">
    <name type="scientific">Paenibacillus roseopurpureus</name>
    <dbReference type="NCBI Taxonomy" id="2918901"/>
    <lineage>
        <taxon>Bacteria</taxon>
        <taxon>Bacillati</taxon>
        <taxon>Bacillota</taxon>
        <taxon>Bacilli</taxon>
        <taxon>Bacillales</taxon>
        <taxon>Paenibacillaceae</taxon>
        <taxon>Paenibacillus</taxon>
    </lineage>
</organism>
<evidence type="ECO:0000256" key="5">
    <source>
        <dbReference type="SAM" id="SignalP"/>
    </source>
</evidence>